<dbReference type="PANTHER" id="PTHR18964">
    <property type="entry name" value="ROK (REPRESSOR, ORF, KINASE) FAMILY"/>
    <property type="match status" value="1"/>
</dbReference>
<dbReference type="GO" id="GO:0006355">
    <property type="term" value="P:regulation of DNA-templated transcription"/>
    <property type="evidence" value="ECO:0007669"/>
    <property type="project" value="InterPro"/>
</dbReference>
<protein>
    <submittedName>
        <fullName evidence="3">ROK family transcriptional regulator</fullName>
    </submittedName>
</protein>
<comment type="caution">
    <text evidence="3">The sequence shown here is derived from an EMBL/GenBank/DDBJ whole genome shotgun (WGS) entry which is preliminary data.</text>
</comment>
<organism evidence="3 4">
    <name type="scientific">Tessaracoccus antarcticus</name>
    <dbReference type="NCBI Taxonomy" id="2479848"/>
    <lineage>
        <taxon>Bacteria</taxon>
        <taxon>Bacillati</taxon>
        <taxon>Actinomycetota</taxon>
        <taxon>Actinomycetes</taxon>
        <taxon>Propionibacteriales</taxon>
        <taxon>Propionibacteriaceae</taxon>
        <taxon>Tessaracoccus</taxon>
    </lineage>
</organism>
<dbReference type="PANTHER" id="PTHR18964:SF149">
    <property type="entry name" value="BIFUNCTIONAL UDP-N-ACETYLGLUCOSAMINE 2-EPIMERASE_N-ACETYLMANNOSAMINE KINASE"/>
    <property type="match status" value="1"/>
</dbReference>
<dbReference type="InterPro" id="IPR000600">
    <property type="entry name" value="ROK"/>
</dbReference>
<dbReference type="SUPFAM" id="SSF53067">
    <property type="entry name" value="Actin-like ATPase domain"/>
    <property type="match status" value="2"/>
</dbReference>
<evidence type="ECO:0000256" key="1">
    <source>
        <dbReference type="ARBA" id="ARBA00006479"/>
    </source>
</evidence>
<dbReference type="AlphaFoldDB" id="A0A3M0GJH8"/>
<dbReference type="Gene3D" id="1.10.10.10">
    <property type="entry name" value="Winged helix-like DNA-binding domain superfamily/Winged helix DNA-binding domain"/>
    <property type="match status" value="1"/>
</dbReference>
<proteinExistence type="inferred from homology"/>
<evidence type="ECO:0000313" key="3">
    <source>
        <dbReference type="EMBL" id="RMB61279.1"/>
    </source>
</evidence>
<dbReference type="GO" id="GO:0003677">
    <property type="term" value="F:DNA binding"/>
    <property type="evidence" value="ECO:0007669"/>
    <property type="project" value="InterPro"/>
</dbReference>
<dbReference type="SUPFAM" id="SSF46785">
    <property type="entry name" value="Winged helix' DNA-binding domain"/>
    <property type="match status" value="1"/>
</dbReference>
<name>A0A3M0GJH8_9ACTN</name>
<sequence length="405" mass="41849">MLDVEKDRAGSGGSTPSSVRISNLALTLRAVLEAPHPVSRADVASKLGLTRSTVSRLVDELVAGHFLMEGVPVSGLRGRPGVPLSAAPNGLMSLGMEVNADRIATMVVDLSGAVVATQTERVDVVGAGPADALAILQDQALAVLGRLTEDARIMGARLALPALIDRTGTTVVRAPNLGWDGVQPAAHLTGLLENRDWGFRVSNDVDCSALTLLRDSPALVLDRGSFIYVTGEVGIGSSVVIDGQQLTGRHGWASELGHVCVVSEGGRACGCGAVGCLETVAGLKGILEAAGARSIEDLVAALNGGDERALRSLAEVSSALGRALGAALNLLDLQQVMLGGHLDTLAEWLLPGLRSELEVRVMWSPYEGIDVTTVGHDPTRTALGAAYAALAPVISNPGKWIDRGA</sequence>
<keyword evidence="4" id="KW-1185">Reference proteome</keyword>
<gene>
    <name evidence="3" type="ORF">EAX62_00990</name>
</gene>
<dbReference type="Gene3D" id="3.30.420.40">
    <property type="match status" value="2"/>
</dbReference>
<feature type="domain" description="HTH iclR-type" evidence="2">
    <location>
        <begin position="28"/>
        <end position="63"/>
    </location>
</feature>
<reference evidence="3 4" key="1">
    <citation type="submission" date="2018-10" db="EMBL/GenBank/DDBJ databases">
        <title>Tessaracoccus antarcticuss sp. nov., isolated from sediment.</title>
        <authorList>
            <person name="Zhou L.Y."/>
            <person name="Du Z.J."/>
        </authorList>
    </citation>
    <scope>NUCLEOTIDE SEQUENCE [LARGE SCALE GENOMIC DNA]</scope>
    <source>
        <strain evidence="3 4">JDX10</strain>
    </source>
</reference>
<dbReference type="RefSeq" id="WP_121899826.1">
    <property type="nucleotide sequence ID" value="NZ_REFW01000001.1"/>
</dbReference>
<dbReference type="InterPro" id="IPR036388">
    <property type="entry name" value="WH-like_DNA-bd_sf"/>
</dbReference>
<dbReference type="Pfam" id="PF09339">
    <property type="entry name" value="HTH_IclR"/>
    <property type="match status" value="1"/>
</dbReference>
<dbReference type="Proteomes" id="UP000275256">
    <property type="component" value="Unassembled WGS sequence"/>
</dbReference>
<comment type="similarity">
    <text evidence="1">Belongs to the ROK (NagC/XylR) family.</text>
</comment>
<dbReference type="OrthoDB" id="3225083at2"/>
<dbReference type="Pfam" id="PF00480">
    <property type="entry name" value="ROK"/>
    <property type="match status" value="1"/>
</dbReference>
<evidence type="ECO:0000313" key="4">
    <source>
        <dbReference type="Proteomes" id="UP000275256"/>
    </source>
</evidence>
<dbReference type="InterPro" id="IPR036390">
    <property type="entry name" value="WH_DNA-bd_sf"/>
</dbReference>
<dbReference type="EMBL" id="REFW01000001">
    <property type="protein sequence ID" value="RMB61279.1"/>
    <property type="molecule type" value="Genomic_DNA"/>
</dbReference>
<dbReference type="InterPro" id="IPR043129">
    <property type="entry name" value="ATPase_NBD"/>
</dbReference>
<evidence type="ECO:0000259" key="2">
    <source>
        <dbReference type="Pfam" id="PF09339"/>
    </source>
</evidence>
<accession>A0A3M0GJH8</accession>
<dbReference type="InterPro" id="IPR005471">
    <property type="entry name" value="Tscrpt_reg_IclR_N"/>
</dbReference>